<evidence type="ECO:0000259" key="14">
    <source>
        <dbReference type="PROSITE" id="PS51371"/>
    </source>
</evidence>
<accession>A0ABU5TI39</accession>
<evidence type="ECO:0000259" key="10">
    <source>
        <dbReference type="PROSITE" id="PS50109"/>
    </source>
</evidence>
<evidence type="ECO:0000256" key="7">
    <source>
        <dbReference type="PROSITE-ProRule" id="PRU00169"/>
    </source>
</evidence>
<feature type="modified residue" description="4-aspartylphosphate" evidence="7">
    <location>
        <position position="1120"/>
    </location>
</feature>
<evidence type="ECO:0000256" key="2">
    <source>
        <dbReference type="ARBA" id="ARBA00012438"/>
    </source>
</evidence>
<evidence type="ECO:0000256" key="3">
    <source>
        <dbReference type="ARBA" id="ARBA00022553"/>
    </source>
</evidence>
<dbReference type="InterPro" id="IPR000700">
    <property type="entry name" value="PAS-assoc_C"/>
</dbReference>
<dbReference type="SMART" id="SM00448">
    <property type="entry name" value="REC"/>
    <property type="match status" value="1"/>
</dbReference>
<evidence type="ECO:0000256" key="1">
    <source>
        <dbReference type="ARBA" id="ARBA00000085"/>
    </source>
</evidence>
<dbReference type="Pfam" id="PF02518">
    <property type="entry name" value="HATPase_c"/>
    <property type="match status" value="1"/>
</dbReference>
<dbReference type="SUPFAM" id="SSF52172">
    <property type="entry name" value="CheY-like"/>
    <property type="match status" value="1"/>
</dbReference>
<name>A0ABU5TI39_9CYAN</name>
<dbReference type="Pfam" id="PF00512">
    <property type="entry name" value="HisKA"/>
    <property type="match status" value="1"/>
</dbReference>
<feature type="domain" description="CBS" evidence="14">
    <location>
        <begin position="88"/>
        <end position="147"/>
    </location>
</feature>
<feature type="domain" description="Histidine kinase" evidence="10">
    <location>
        <begin position="808"/>
        <end position="1038"/>
    </location>
</feature>
<dbReference type="CDD" id="cd00082">
    <property type="entry name" value="HisKA"/>
    <property type="match status" value="1"/>
</dbReference>
<keyword evidence="3 7" id="KW-0597">Phosphoprotein</keyword>
<dbReference type="EC" id="2.7.13.3" evidence="2"/>
<keyword evidence="8" id="KW-0129">CBS domain</keyword>
<evidence type="ECO:0000256" key="9">
    <source>
        <dbReference type="SAM" id="Coils"/>
    </source>
</evidence>
<evidence type="ECO:0000313" key="15">
    <source>
        <dbReference type="EMBL" id="MEA5477741.1"/>
    </source>
</evidence>
<dbReference type="InterPro" id="IPR013655">
    <property type="entry name" value="PAS_fold_3"/>
</dbReference>
<keyword evidence="4" id="KW-0808">Transferase</keyword>
<dbReference type="Gene3D" id="3.30.450.20">
    <property type="entry name" value="PAS domain"/>
    <property type="match status" value="4"/>
</dbReference>
<dbReference type="InterPro" id="IPR005467">
    <property type="entry name" value="His_kinase_dom"/>
</dbReference>
<dbReference type="Proteomes" id="UP001301388">
    <property type="component" value="Unassembled WGS sequence"/>
</dbReference>
<dbReference type="Gene3D" id="3.10.580.10">
    <property type="entry name" value="CBS-domain"/>
    <property type="match status" value="1"/>
</dbReference>
<dbReference type="CDD" id="cd17546">
    <property type="entry name" value="REC_hyHK_CKI1_RcsC-like"/>
    <property type="match status" value="1"/>
</dbReference>
<dbReference type="Pfam" id="PF00571">
    <property type="entry name" value="CBS"/>
    <property type="match status" value="2"/>
</dbReference>
<dbReference type="NCBIfam" id="TIGR00229">
    <property type="entry name" value="sensory_box"/>
    <property type="match status" value="4"/>
</dbReference>
<feature type="domain" description="CBS" evidence="14">
    <location>
        <begin position="17"/>
        <end position="79"/>
    </location>
</feature>
<dbReference type="Pfam" id="PF00072">
    <property type="entry name" value="Response_reg"/>
    <property type="match status" value="1"/>
</dbReference>
<evidence type="ECO:0000256" key="8">
    <source>
        <dbReference type="PROSITE-ProRule" id="PRU00703"/>
    </source>
</evidence>
<feature type="domain" description="PAS" evidence="12">
    <location>
        <begin position="534"/>
        <end position="612"/>
    </location>
</feature>
<protein>
    <recommendedName>
        <fullName evidence="2">histidine kinase</fullName>
        <ecNumber evidence="2">2.7.13.3</ecNumber>
    </recommendedName>
</protein>
<dbReference type="Gene3D" id="3.30.565.10">
    <property type="entry name" value="Histidine kinase-like ATPase, C-terminal domain"/>
    <property type="match status" value="1"/>
</dbReference>
<feature type="domain" description="PAC" evidence="13">
    <location>
        <begin position="353"/>
        <end position="405"/>
    </location>
</feature>
<dbReference type="InterPro" id="IPR003661">
    <property type="entry name" value="HisK_dim/P_dom"/>
</dbReference>
<proteinExistence type="predicted"/>
<dbReference type="SMART" id="SM00388">
    <property type="entry name" value="HisKA"/>
    <property type="match status" value="1"/>
</dbReference>
<dbReference type="SMART" id="SM00116">
    <property type="entry name" value="CBS"/>
    <property type="match status" value="2"/>
</dbReference>
<dbReference type="InterPro" id="IPR011006">
    <property type="entry name" value="CheY-like_superfamily"/>
</dbReference>
<dbReference type="InterPro" id="IPR000014">
    <property type="entry name" value="PAS"/>
</dbReference>
<dbReference type="InterPro" id="IPR000644">
    <property type="entry name" value="CBS_dom"/>
</dbReference>
<evidence type="ECO:0000259" key="11">
    <source>
        <dbReference type="PROSITE" id="PS50110"/>
    </source>
</evidence>
<dbReference type="InterPro" id="IPR036890">
    <property type="entry name" value="HATPase_C_sf"/>
</dbReference>
<comment type="caution">
    <text evidence="15">The sequence shown here is derived from an EMBL/GenBank/DDBJ whole genome shotgun (WGS) entry which is preliminary data.</text>
</comment>
<feature type="domain" description="PAS" evidence="12">
    <location>
        <begin position="155"/>
        <end position="225"/>
    </location>
</feature>
<dbReference type="PROSITE" id="PS50109">
    <property type="entry name" value="HIS_KIN"/>
    <property type="match status" value="1"/>
</dbReference>
<dbReference type="PROSITE" id="PS50112">
    <property type="entry name" value="PAS"/>
    <property type="match status" value="4"/>
</dbReference>
<dbReference type="InterPro" id="IPR004358">
    <property type="entry name" value="Sig_transdc_His_kin-like_C"/>
</dbReference>
<feature type="domain" description="Response regulatory" evidence="11">
    <location>
        <begin position="1071"/>
        <end position="1187"/>
    </location>
</feature>
<dbReference type="EMBL" id="JAYGIE010000035">
    <property type="protein sequence ID" value="MEA5477741.1"/>
    <property type="molecule type" value="Genomic_DNA"/>
</dbReference>
<evidence type="ECO:0000313" key="16">
    <source>
        <dbReference type="Proteomes" id="UP001301388"/>
    </source>
</evidence>
<comment type="catalytic activity">
    <reaction evidence="1">
        <text>ATP + protein L-histidine = ADP + protein N-phospho-L-histidine.</text>
        <dbReference type="EC" id="2.7.13.3"/>
    </reaction>
</comment>
<evidence type="ECO:0000256" key="4">
    <source>
        <dbReference type="ARBA" id="ARBA00022679"/>
    </source>
</evidence>
<dbReference type="SUPFAM" id="SSF55785">
    <property type="entry name" value="PYP-like sensor domain (PAS domain)"/>
    <property type="match status" value="5"/>
</dbReference>
<feature type="domain" description="PAS" evidence="12">
    <location>
        <begin position="664"/>
        <end position="705"/>
    </location>
</feature>
<dbReference type="InterPro" id="IPR036097">
    <property type="entry name" value="HisK_dim/P_sf"/>
</dbReference>
<keyword evidence="6" id="KW-0902">Two-component regulatory system</keyword>
<dbReference type="SUPFAM" id="SSF55874">
    <property type="entry name" value="ATPase domain of HSP90 chaperone/DNA topoisomerase II/histidine kinase"/>
    <property type="match status" value="1"/>
</dbReference>
<dbReference type="InterPro" id="IPR046342">
    <property type="entry name" value="CBS_dom_sf"/>
</dbReference>
<dbReference type="InterPro" id="IPR001789">
    <property type="entry name" value="Sig_transdc_resp-reg_receiver"/>
</dbReference>
<feature type="domain" description="PAC" evidence="13">
    <location>
        <begin position="614"/>
        <end position="667"/>
    </location>
</feature>
<feature type="coiled-coil region" evidence="9">
    <location>
        <begin position="774"/>
        <end position="801"/>
    </location>
</feature>
<dbReference type="PROSITE" id="PS51371">
    <property type="entry name" value="CBS"/>
    <property type="match status" value="2"/>
</dbReference>
<evidence type="ECO:0000259" key="12">
    <source>
        <dbReference type="PROSITE" id="PS50112"/>
    </source>
</evidence>
<evidence type="ECO:0000259" key="13">
    <source>
        <dbReference type="PROSITE" id="PS50113"/>
    </source>
</evidence>
<dbReference type="Gene3D" id="1.10.287.130">
    <property type="match status" value="1"/>
</dbReference>
<keyword evidence="16" id="KW-1185">Reference proteome</keyword>
<dbReference type="InterPro" id="IPR001610">
    <property type="entry name" value="PAC"/>
</dbReference>
<evidence type="ECO:0000256" key="5">
    <source>
        <dbReference type="ARBA" id="ARBA00022777"/>
    </source>
</evidence>
<dbReference type="Gene3D" id="3.40.50.2300">
    <property type="match status" value="1"/>
</dbReference>
<sequence length="1189" mass="133618">MTTTTSPIINKKLISLIATESLMISSKATAKQAIAMMGETGSSYVLVMEGLDEYDEKQNLIGILTARDVVRLSMQSHDLEQLSIQEVMSHPVITIQKSIANNINATLNLFQQYQICHLPVLDGDRLIGLLSKDVLTDLLAQTALNTSNSEQKIINEQRYRALMDGASDAILLASPQGNLIEANQKAEELLGYSRDDLKRLHVSQIHPSEAIAAVQNHFKSVMQNNFASAMESFVLRKDGNQIPVEITASCIELDGERIVQGIFRDIRDRKHAEIALWKANQELNYHIENSPLATIIWDQEFRTRRWSARAEEIFGWKSEEVLGKTFFEWKFIYEPDISSVQEVAAQILKDGKASCHNRNYRKDGSIIYCDWYNSVLLDEAGNLVSMTSLVQDVSERKRTEAALFDTKKRYQALFNHKTDAVFINSFTDTGKPSSFIEVNDSACASLGYSREELLTMTPSDIIPKEFFCDRAAMEKLRTQKYASSEVLHQTKDGRIFPVELSLVELEDNEGKPLVIASARDISDRKQAELALQESQHFIRKIADASPNILYLYDIQKQQNIYSNREVFSILGYSPDEIKELGDNIAINLMHPDDLRLVYHAYYDKIRTAQDGEIIENEYRMRHANGKWHWLYSRDSVFSRDEHGLVKQIIGTAQDITERKNLEQTQKRLIAILEASTDYISMSDAKGNIFWKNAELKRLCGIDPNEDVLQFRLVNCHPQWAVDLIEQQAIPSAITNGSWLGETALLDAEGREILVSQLLLVHKSPQGEIEFFSNIMRDMRVYKEYEQQLERTNANLIRATSLKDEFLASMSHELRTPLNAILGMAEALQDDIFGAVNERQLKALQTIESSGVHLLELINDILDVSKIESGQMNLDYVFTNVNALCQSSIAFVKQQALQKNIQIDERISQNLPDLWVDERRIRQVLINLLNNAVKFTAEGGRITLEVTYLSLNPDPKSASAKNFLRIAVIDTGIGIASENIHKLFQPFVQIDSALNRKYAGTGLGLSLVKRVVELHGGKVGLTSELGVGSCFMIDLPYVSTSAQLASATDITPSKAPQDNAITNPTEDLVAPLVLLAEDNEANIATISSYLIAKDYRMVFAKNGQEAIALAKSQQPDIILMDIQMPIMDGLEATQQIRRIPNLVNIPIIALTALAMAGDRDRCLKAGANEYLTKPVKLKALSQMIQTFLAH</sequence>
<dbReference type="PROSITE" id="PS50113">
    <property type="entry name" value="PAC"/>
    <property type="match status" value="3"/>
</dbReference>
<dbReference type="SUPFAM" id="SSF54631">
    <property type="entry name" value="CBS-domain pair"/>
    <property type="match status" value="1"/>
</dbReference>
<keyword evidence="5" id="KW-0418">Kinase</keyword>
<feature type="domain" description="PAC" evidence="13">
    <location>
        <begin position="482"/>
        <end position="533"/>
    </location>
</feature>
<feature type="domain" description="PAS" evidence="12">
    <location>
        <begin position="279"/>
        <end position="351"/>
    </location>
</feature>
<dbReference type="InterPro" id="IPR035965">
    <property type="entry name" value="PAS-like_dom_sf"/>
</dbReference>
<dbReference type="SMART" id="SM00387">
    <property type="entry name" value="HATPase_c"/>
    <property type="match status" value="1"/>
</dbReference>
<gene>
    <name evidence="15" type="ORF">VB774_08910</name>
</gene>
<reference evidence="15 16" key="1">
    <citation type="submission" date="2023-12" db="EMBL/GenBank/DDBJ databases">
        <title>Baltic Sea Cyanobacteria.</title>
        <authorList>
            <person name="Delbaje E."/>
            <person name="Fewer D.P."/>
            <person name="Shishido T.K."/>
        </authorList>
    </citation>
    <scope>NUCLEOTIDE SEQUENCE [LARGE SCALE GENOMIC DNA]</scope>
    <source>
        <strain evidence="15 16">UHCC 0370</strain>
    </source>
</reference>
<dbReference type="SMART" id="SM00086">
    <property type="entry name" value="PAC"/>
    <property type="match status" value="4"/>
</dbReference>
<keyword evidence="9" id="KW-0175">Coiled coil</keyword>
<dbReference type="PANTHER" id="PTHR43047:SF63">
    <property type="entry name" value="HISTIDINE KINASE"/>
    <property type="match status" value="1"/>
</dbReference>
<organism evidence="15 16">
    <name type="scientific">Pseudanabaena galeata UHCC 0370</name>
    <dbReference type="NCBI Taxonomy" id="3110310"/>
    <lineage>
        <taxon>Bacteria</taxon>
        <taxon>Bacillati</taxon>
        <taxon>Cyanobacteriota</taxon>
        <taxon>Cyanophyceae</taxon>
        <taxon>Pseudanabaenales</taxon>
        <taxon>Pseudanabaenaceae</taxon>
        <taxon>Pseudanabaena</taxon>
    </lineage>
</organism>
<dbReference type="SMART" id="SM00091">
    <property type="entry name" value="PAS"/>
    <property type="match status" value="5"/>
</dbReference>
<dbReference type="Pfam" id="PF08447">
    <property type="entry name" value="PAS_3"/>
    <property type="match status" value="2"/>
</dbReference>
<dbReference type="CDD" id="cd16922">
    <property type="entry name" value="HATPase_EvgS-ArcB-TorS-like"/>
    <property type="match status" value="1"/>
</dbReference>
<dbReference type="Pfam" id="PF13426">
    <property type="entry name" value="PAS_9"/>
    <property type="match status" value="2"/>
</dbReference>
<dbReference type="CDD" id="cd00130">
    <property type="entry name" value="PAS"/>
    <property type="match status" value="4"/>
</dbReference>
<dbReference type="PRINTS" id="PR00344">
    <property type="entry name" value="BCTRLSENSOR"/>
</dbReference>
<dbReference type="InterPro" id="IPR003594">
    <property type="entry name" value="HATPase_dom"/>
</dbReference>
<dbReference type="SUPFAM" id="SSF47384">
    <property type="entry name" value="Homodimeric domain of signal transducing histidine kinase"/>
    <property type="match status" value="1"/>
</dbReference>
<dbReference type="RefSeq" id="WP_323261380.1">
    <property type="nucleotide sequence ID" value="NZ_JAYGIE010000035.1"/>
</dbReference>
<dbReference type="PROSITE" id="PS50110">
    <property type="entry name" value="RESPONSE_REGULATORY"/>
    <property type="match status" value="1"/>
</dbReference>
<dbReference type="PANTHER" id="PTHR43047">
    <property type="entry name" value="TWO-COMPONENT HISTIDINE PROTEIN KINASE"/>
    <property type="match status" value="1"/>
</dbReference>
<evidence type="ECO:0000256" key="6">
    <source>
        <dbReference type="ARBA" id="ARBA00023012"/>
    </source>
</evidence>